<comment type="function">
    <text evidence="1">Substrate recognition and binding subunit of the essential mitochondrial processing protease (MPP), which cleaves the mitochondrial sequence off newly imported precursors proteins.</text>
</comment>
<keyword evidence="4" id="KW-0809">Transit peptide</keyword>
<dbReference type="SUPFAM" id="SSF63411">
    <property type="entry name" value="LuxS/MPP-like metallohydrolase"/>
    <property type="match status" value="2"/>
</dbReference>
<dbReference type="GO" id="GO:0046872">
    <property type="term" value="F:metal ion binding"/>
    <property type="evidence" value="ECO:0007669"/>
    <property type="project" value="InterPro"/>
</dbReference>
<dbReference type="FunFam" id="3.30.830.10:FF:000023">
    <property type="entry name" value="Mitochondrial processing peptidase alpha subunit"/>
    <property type="match status" value="1"/>
</dbReference>
<feature type="domain" description="Peptidase M16 N-terminal" evidence="8">
    <location>
        <begin position="39"/>
        <end position="183"/>
    </location>
</feature>
<evidence type="ECO:0000259" key="9">
    <source>
        <dbReference type="Pfam" id="PF05193"/>
    </source>
</evidence>
<evidence type="ECO:0000256" key="1">
    <source>
        <dbReference type="ARBA" id="ARBA00002123"/>
    </source>
</evidence>
<dbReference type="InterPro" id="IPR050361">
    <property type="entry name" value="MPP/UQCRC_Complex"/>
</dbReference>
<reference evidence="11" key="1">
    <citation type="journal article" date="2012" name="G3 (Bethesda)">
        <title>Pichia sorbitophila, an interspecies yeast hybrid reveals early steps of genome resolution following polyploidization.</title>
        <authorList>
            <person name="Leh Louis V."/>
            <person name="Despons L."/>
            <person name="Friedrich A."/>
            <person name="Martin T."/>
            <person name="Durrens P."/>
            <person name="Casaregola S."/>
            <person name="Neuveglise C."/>
            <person name="Fairhead C."/>
            <person name="Marck C."/>
            <person name="Cruz J.A."/>
            <person name="Straub M.L."/>
            <person name="Kugler V."/>
            <person name="Sacerdot C."/>
            <person name="Uzunov Z."/>
            <person name="Thierry A."/>
            <person name="Weiss S."/>
            <person name="Bleykasten C."/>
            <person name="De Montigny J."/>
            <person name="Jacques N."/>
            <person name="Jung P."/>
            <person name="Lemaire M."/>
            <person name="Mallet S."/>
            <person name="Morel G."/>
            <person name="Richard G.F."/>
            <person name="Sarkar A."/>
            <person name="Savel G."/>
            <person name="Schacherer J."/>
            <person name="Seret M.L."/>
            <person name="Talla E."/>
            <person name="Samson G."/>
            <person name="Jubin C."/>
            <person name="Poulain J."/>
            <person name="Vacherie B."/>
            <person name="Barbe V."/>
            <person name="Pelletier E."/>
            <person name="Sherman D.J."/>
            <person name="Westhof E."/>
            <person name="Weissenbach J."/>
            <person name="Baret P.V."/>
            <person name="Wincker P."/>
            <person name="Gaillardin C."/>
            <person name="Dujon B."/>
            <person name="Souciet J.L."/>
        </authorList>
    </citation>
    <scope>NUCLEOTIDE SEQUENCE [LARGE SCALE GENOMIC DNA]</scope>
    <source>
        <strain evidence="11">CBS 270.75 / DBVPG 7215 / KCTC 17166 / NRRL Y-17582</strain>
    </source>
</reference>
<dbReference type="Pfam" id="PF00675">
    <property type="entry name" value="Peptidase_M16"/>
    <property type="match status" value="1"/>
</dbReference>
<comment type="similarity">
    <text evidence="3">Belongs to the peptidase M16 family.</text>
</comment>
<gene>
    <name evidence="10" type="ordered locus">Ecym_8230</name>
</gene>
<dbReference type="InParanoid" id="G8JXE1"/>
<dbReference type="OMA" id="LKYHHSP"/>
<evidence type="ECO:0000313" key="11">
    <source>
        <dbReference type="Proteomes" id="UP000006790"/>
    </source>
</evidence>
<dbReference type="RefSeq" id="XP_003648332.1">
    <property type="nucleotide sequence ID" value="XM_003648284.1"/>
</dbReference>
<dbReference type="PANTHER" id="PTHR11851:SF49">
    <property type="entry name" value="MITOCHONDRIAL-PROCESSING PEPTIDASE SUBUNIT ALPHA"/>
    <property type="match status" value="1"/>
</dbReference>
<dbReference type="AlphaFoldDB" id="G8JXE1"/>
<dbReference type="GO" id="GO:0017087">
    <property type="term" value="C:mitochondrial processing peptidase complex"/>
    <property type="evidence" value="ECO:0007669"/>
    <property type="project" value="EnsemblFungi"/>
</dbReference>
<evidence type="ECO:0000256" key="7">
    <source>
        <dbReference type="ARBA" id="ARBA00032315"/>
    </source>
</evidence>
<dbReference type="OrthoDB" id="277191at2759"/>
<comment type="subcellular location">
    <subcellularLocation>
        <location evidence="2">Mitochondrion matrix</location>
    </subcellularLocation>
</comment>
<keyword evidence="11" id="KW-1185">Reference proteome</keyword>
<evidence type="ECO:0000259" key="8">
    <source>
        <dbReference type="Pfam" id="PF00675"/>
    </source>
</evidence>
<dbReference type="InterPro" id="IPR007863">
    <property type="entry name" value="Peptidase_M16_C"/>
</dbReference>
<dbReference type="FunCoup" id="G8JXE1">
    <property type="interactions" value="1011"/>
</dbReference>
<evidence type="ECO:0000256" key="3">
    <source>
        <dbReference type="ARBA" id="ARBA00007261"/>
    </source>
</evidence>
<dbReference type="GO" id="GO:0004222">
    <property type="term" value="F:metalloendopeptidase activity"/>
    <property type="evidence" value="ECO:0007669"/>
    <property type="project" value="EnsemblFungi"/>
</dbReference>
<dbReference type="EMBL" id="CP002504">
    <property type="protein sequence ID" value="AET41515.1"/>
    <property type="molecule type" value="Genomic_DNA"/>
</dbReference>
<protein>
    <recommendedName>
        <fullName evidence="6">Alpha-MPP</fullName>
    </recommendedName>
    <alternativeName>
        <fullName evidence="7">Inactive zinc metalloprotease alpha</fullName>
    </alternativeName>
</protein>
<dbReference type="Gene3D" id="3.30.830.10">
    <property type="entry name" value="Metalloenzyme, LuxS/M16 peptidase-like"/>
    <property type="match status" value="2"/>
</dbReference>
<dbReference type="InterPro" id="IPR011249">
    <property type="entry name" value="Metalloenz_LuxS/M16"/>
</dbReference>
<evidence type="ECO:0000256" key="6">
    <source>
        <dbReference type="ARBA" id="ARBA00030006"/>
    </source>
</evidence>
<sequence>MFRYSKGCLRKSVVGSRLYTQTANGAENFQLTALPNGLRVATSNVPGHFSALGLYVGAGTRNETELLRGCTNILDRLAFKSTGHMSAVEMAEALEQLGGNYQCTSTRESIIYQASVFNQHVEKMFKLMAESVRYPSITSDEIEEQKSAALYDIKGVFENHEVLLPELLHIAAYRGKTLGLPTVSSRKAIQGVSRYLLNDYRNKFYNPRNIVAAFVGVPHVEAVEIVSRYFDDMKDIYPEIKVEPAQYFGAVHNTAATRVNLNLPELYHMHIAFEGLPINHPDIYALATLQTLLGGGGSFSAGGPGKGMYSRLYTDVLNRYHFVDNCVAFNHAYSDSGLFGISMSAHPDAAPYMAPLIAQQFLNLLSHESSHKLSNEEVNRAKNQLKSSLLMNLESKLVELEDLGRQILLHGSKISIKEMVSKIERVTPEDCRRVAEMVLTGRISNSVQGTGAPTIVTQGNQAVFGDVLQVLKREGLGNYDKIESKSTSYDCEMDL</sequence>
<dbReference type="KEGG" id="erc:Ecym_8230"/>
<accession>G8JXE1</accession>
<evidence type="ECO:0000256" key="5">
    <source>
        <dbReference type="ARBA" id="ARBA00023128"/>
    </source>
</evidence>
<name>G8JXE1_ERECY</name>
<dbReference type="PANTHER" id="PTHR11851">
    <property type="entry name" value="METALLOPROTEASE"/>
    <property type="match status" value="1"/>
</dbReference>
<dbReference type="STRING" id="931890.G8JXE1"/>
<organism evidence="10 11">
    <name type="scientific">Eremothecium cymbalariae (strain CBS 270.75 / DBVPG 7215 / KCTC 17166 / NRRL Y-17582)</name>
    <name type="common">Yeast</name>
    <dbReference type="NCBI Taxonomy" id="931890"/>
    <lineage>
        <taxon>Eukaryota</taxon>
        <taxon>Fungi</taxon>
        <taxon>Dikarya</taxon>
        <taxon>Ascomycota</taxon>
        <taxon>Saccharomycotina</taxon>
        <taxon>Saccharomycetes</taxon>
        <taxon>Saccharomycetales</taxon>
        <taxon>Saccharomycetaceae</taxon>
        <taxon>Eremothecium</taxon>
    </lineage>
</organism>
<evidence type="ECO:0000313" key="10">
    <source>
        <dbReference type="EMBL" id="AET41515.1"/>
    </source>
</evidence>
<dbReference type="Pfam" id="PF05193">
    <property type="entry name" value="Peptidase_M16_C"/>
    <property type="match status" value="1"/>
</dbReference>
<dbReference type="GO" id="GO:0061133">
    <property type="term" value="F:endopeptidase activator activity"/>
    <property type="evidence" value="ECO:0007669"/>
    <property type="project" value="EnsemblFungi"/>
</dbReference>
<dbReference type="GeneID" id="11469931"/>
<dbReference type="GO" id="GO:0006627">
    <property type="term" value="P:protein processing involved in protein targeting to mitochondrion"/>
    <property type="evidence" value="ECO:0007669"/>
    <property type="project" value="EnsemblFungi"/>
</dbReference>
<evidence type="ECO:0000256" key="2">
    <source>
        <dbReference type="ARBA" id="ARBA00004305"/>
    </source>
</evidence>
<dbReference type="InterPro" id="IPR011765">
    <property type="entry name" value="Pept_M16_N"/>
</dbReference>
<feature type="domain" description="Peptidase M16 C-terminal" evidence="9">
    <location>
        <begin position="193"/>
        <end position="385"/>
    </location>
</feature>
<keyword evidence="5" id="KW-0496">Mitochondrion</keyword>
<dbReference type="HOGENOM" id="CLU_009902_5_2_1"/>
<dbReference type="Proteomes" id="UP000006790">
    <property type="component" value="Chromosome 8"/>
</dbReference>
<proteinExistence type="inferred from homology"/>
<dbReference type="eggNOG" id="KOG2067">
    <property type="taxonomic scope" value="Eukaryota"/>
</dbReference>
<evidence type="ECO:0000256" key="4">
    <source>
        <dbReference type="ARBA" id="ARBA00022946"/>
    </source>
</evidence>